<protein>
    <submittedName>
        <fullName evidence="6">Unannotated protein</fullName>
    </submittedName>
</protein>
<dbReference type="FunFam" id="3.90.850.10:FF:000002">
    <property type="entry name" value="2-hydroxyhepta-2,4-diene-1,7-dioate isomerase"/>
    <property type="match status" value="1"/>
</dbReference>
<dbReference type="Pfam" id="PF01557">
    <property type="entry name" value="FAA_hydrolase"/>
    <property type="match status" value="1"/>
</dbReference>
<dbReference type="SUPFAM" id="SSF56529">
    <property type="entry name" value="FAH"/>
    <property type="match status" value="1"/>
</dbReference>
<dbReference type="InterPro" id="IPR036663">
    <property type="entry name" value="Fumarylacetoacetase_C_sf"/>
</dbReference>
<keyword evidence="2" id="KW-0479">Metal-binding</keyword>
<name>A0A6J7PW36_9ZZZZ</name>
<evidence type="ECO:0000259" key="3">
    <source>
        <dbReference type="Pfam" id="PF01557"/>
    </source>
</evidence>
<evidence type="ECO:0000313" key="5">
    <source>
        <dbReference type="EMBL" id="CAB4905566.1"/>
    </source>
</evidence>
<organism evidence="6">
    <name type="scientific">freshwater metagenome</name>
    <dbReference type="NCBI Taxonomy" id="449393"/>
    <lineage>
        <taxon>unclassified sequences</taxon>
        <taxon>metagenomes</taxon>
        <taxon>ecological metagenomes</taxon>
    </lineage>
</organism>
<evidence type="ECO:0000313" key="4">
    <source>
        <dbReference type="EMBL" id="CAB4785972.1"/>
    </source>
</evidence>
<dbReference type="InterPro" id="IPR011234">
    <property type="entry name" value="Fumarylacetoacetase-like_C"/>
</dbReference>
<dbReference type="PANTHER" id="PTHR42796">
    <property type="entry name" value="FUMARYLACETOACETATE HYDROLASE DOMAIN-CONTAINING PROTEIN 2A-RELATED"/>
    <property type="match status" value="1"/>
</dbReference>
<evidence type="ECO:0000313" key="6">
    <source>
        <dbReference type="EMBL" id="CAB5009428.1"/>
    </source>
</evidence>
<evidence type="ECO:0000256" key="1">
    <source>
        <dbReference type="ARBA" id="ARBA00010211"/>
    </source>
</evidence>
<proteinExistence type="inferred from homology"/>
<sequence>MRIARLGEFEKERAAVIISDTEAVFVDDVIGDWNRVALENGAVEKVKALDLSSRPRVKFADYRLGSPVARPTKAICVGLNYTQHAIETGATIPTEPIVFMKAPDTVVGGFDDIIVPPGSKKTDYEVEICVVIGKNALYLDSPAQAREHILGYTISQDVSERHWQVERLGQWMKGKSFPSFNPIGPWIVTADSFDPTDVRLWCTIDGEKRQDSRTSDMIFGIEHCIWYITQFMELKAGDIINTGTPQGVGMGFKPEKYIHGGEVVETGIEGIGTIKSNVLAYKKP</sequence>
<dbReference type="GO" id="GO:0046872">
    <property type="term" value="F:metal ion binding"/>
    <property type="evidence" value="ECO:0007669"/>
    <property type="project" value="UniProtKB-KW"/>
</dbReference>
<dbReference type="EMBL" id="CAFBPP010000003">
    <property type="protein sequence ID" value="CAB5009428.1"/>
    <property type="molecule type" value="Genomic_DNA"/>
</dbReference>
<reference evidence="6" key="1">
    <citation type="submission" date="2020-05" db="EMBL/GenBank/DDBJ databases">
        <authorList>
            <person name="Chiriac C."/>
            <person name="Salcher M."/>
            <person name="Ghai R."/>
            <person name="Kavagutti S V."/>
        </authorList>
    </citation>
    <scope>NUCLEOTIDE SEQUENCE</scope>
</reference>
<dbReference type="GO" id="GO:0019752">
    <property type="term" value="P:carboxylic acid metabolic process"/>
    <property type="evidence" value="ECO:0007669"/>
    <property type="project" value="UniProtKB-ARBA"/>
</dbReference>
<evidence type="ECO:0000256" key="2">
    <source>
        <dbReference type="ARBA" id="ARBA00022723"/>
    </source>
</evidence>
<dbReference type="EMBL" id="CAFAAC010000029">
    <property type="protein sequence ID" value="CAB4785972.1"/>
    <property type="molecule type" value="Genomic_DNA"/>
</dbReference>
<comment type="similarity">
    <text evidence="1">Belongs to the FAH family.</text>
</comment>
<accession>A0A6J7PW36</accession>
<dbReference type="EMBL" id="CAFBMN010000035">
    <property type="protein sequence ID" value="CAB4905566.1"/>
    <property type="molecule type" value="Genomic_DNA"/>
</dbReference>
<dbReference type="InterPro" id="IPR051121">
    <property type="entry name" value="FAH"/>
</dbReference>
<dbReference type="Gene3D" id="3.90.850.10">
    <property type="entry name" value="Fumarylacetoacetase-like, C-terminal domain"/>
    <property type="match status" value="1"/>
</dbReference>
<gene>
    <name evidence="4" type="ORF">UFOPK2967_00613</name>
    <name evidence="5" type="ORF">UFOPK3587_00744</name>
    <name evidence="6" type="ORF">UFOPK4114_00163</name>
</gene>
<dbReference type="GO" id="GO:0016853">
    <property type="term" value="F:isomerase activity"/>
    <property type="evidence" value="ECO:0007669"/>
    <property type="project" value="UniProtKB-ARBA"/>
</dbReference>
<feature type="domain" description="Fumarylacetoacetase-like C-terminal" evidence="3">
    <location>
        <begin position="73"/>
        <end position="278"/>
    </location>
</feature>
<dbReference type="PANTHER" id="PTHR42796:SF4">
    <property type="entry name" value="FUMARYLACETOACETATE HYDROLASE DOMAIN-CONTAINING PROTEIN 2A"/>
    <property type="match status" value="1"/>
</dbReference>
<dbReference type="AlphaFoldDB" id="A0A6J7PW36"/>